<evidence type="ECO:0000313" key="9">
    <source>
        <dbReference type="Proteomes" id="UP001594351"/>
    </source>
</evidence>
<comment type="similarity">
    <text evidence="2">Belongs to the NrfD family.</text>
</comment>
<dbReference type="EMBL" id="JBHPBY010000319">
    <property type="protein sequence ID" value="MFC1852487.1"/>
    <property type="molecule type" value="Genomic_DNA"/>
</dbReference>
<evidence type="ECO:0000313" key="8">
    <source>
        <dbReference type="EMBL" id="MFC1852487.1"/>
    </source>
</evidence>
<protein>
    <submittedName>
        <fullName evidence="8">NrfD/PsrC family molybdoenzyme membrane anchor subunit</fullName>
    </submittedName>
</protein>
<feature type="transmembrane region" description="Helical" evidence="7">
    <location>
        <begin position="185"/>
        <end position="211"/>
    </location>
</feature>
<evidence type="ECO:0000256" key="2">
    <source>
        <dbReference type="ARBA" id="ARBA00008929"/>
    </source>
</evidence>
<name>A0ABV6Z210_UNCC1</name>
<dbReference type="Proteomes" id="UP001594351">
    <property type="component" value="Unassembled WGS sequence"/>
</dbReference>
<dbReference type="InterPro" id="IPR005614">
    <property type="entry name" value="NrfD-like"/>
</dbReference>
<reference evidence="8 9" key="1">
    <citation type="submission" date="2024-09" db="EMBL/GenBank/DDBJ databases">
        <title>Laminarin stimulates single cell rates of sulfate reduction while oxygen inhibits transcriptomic activity in coastal marine sediment.</title>
        <authorList>
            <person name="Lindsay M."/>
            <person name="Orcutt B."/>
            <person name="Emerson D."/>
            <person name="Stepanauskas R."/>
            <person name="D'Angelo T."/>
        </authorList>
    </citation>
    <scope>NUCLEOTIDE SEQUENCE [LARGE SCALE GENOMIC DNA]</scope>
    <source>
        <strain evidence="8">SAG AM-311-K15</strain>
    </source>
</reference>
<dbReference type="PANTHER" id="PTHR30074">
    <property type="entry name" value="FORMATE DEHYDROGENASE, NITRATE-INDUCIBLE, CYTOCHROME B556 FDN SUBUNIT"/>
    <property type="match status" value="1"/>
</dbReference>
<gene>
    <name evidence="8" type="primary">nrfD</name>
    <name evidence="8" type="ORF">ACFL27_20000</name>
</gene>
<feature type="transmembrane region" description="Helical" evidence="7">
    <location>
        <begin position="337"/>
        <end position="359"/>
    </location>
</feature>
<evidence type="ECO:0000256" key="4">
    <source>
        <dbReference type="ARBA" id="ARBA00022692"/>
    </source>
</evidence>
<evidence type="ECO:0000256" key="6">
    <source>
        <dbReference type="ARBA" id="ARBA00023136"/>
    </source>
</evidence>
<keyword evidence="5 7" id="KW-1133">Transmembrane helix</keyword>
<comment type="caution">
    <text evidence="8">The sequence shown here is derived from an EMBL/GenBank/DDBJ whole genome shotgun (WGS) entry which is preliminary data.</text>
</comment>
<feature type="transmembrane region" description="Helical" evidence="7">
    <location>
        <begin position="223"/>
        <end position="242"/>
    </location>
</feature>
<keyword evidence="9" id="KW-1185">Reference proteome</keyword>
<proteinExistence type="inferred from homology"/>
<keyword evidence="3" id="KW-1003">Cell membrane</keyword>
<feature type="transmembrane region" description="Helical" evidence="7">
    <location>
        <begin position="263"/>
        <end position="284"/>
    </location>
</feature>
<evidence type="ECO:0000256" key="1">
    <source>
        <dbReference type="ARBA" id="ARBA00004651"/>
    </source>
</evidence>
<feature type="transmembrane region" description="Helical" evidence="7">
    <location>
        <begin position="304"/>
        <end position="325"/>
    </location>
</feature>
<accession>A0ABV6Z210</accession>
<keyword evidence="4 7" id="KW-0812">Transmembrane</keyword>
<feature type="transmembrane region" description="Helical" evidence="7">
    <location>
        <begin position="107"/>
        <end position="126"/>
    </location>
</feature>
<sequence length="399" mass="45639">MNKQARLRIEVKNFIRFMLQEMKPKGPLLTPFNVVAGVCILCGLVILVIRLAKGLGAVTNLSQAYPWGIWIGFDVITGVAFAGGAYVITFVVYICKVEKYHPIVRATVLNGFLAYLFYACALVFDVGRPWNMINPLIGNSFGYNSIMFLIAWHFTLYIITEFFEFSPVIAEWLGWERVRKFLHSLTIGAVIFGITLSTLHQSGLGALFLLAKSKLHPLWYSEFIPILFFVSSIYAGLAMIIVEGTISHRVFKDQIDPTKHASFEEIVIGLGKGAAFTTLVYFFLKVLIFIHGKHWLLLHDFWGFWYLVEVICFVLIPCIIFFIAVKRRNIRSIRVATMLALIGIILNRLNVSIIAFNYNIADKYYPSWEEIMVTLMIIFAEIIAFRWVVNRMPVLRENH</sequence>
<feature type="transmembrane region" description="Helical" evidence="7">
    <location>
        <begin position="146"/>
        <end position="173"/>
    </location>
</feature>
<dbReference type="PANTHER" id="PTHR30074:SF4">
    <property type="entry name" value="NI_FE-HYDROGENASE 2 B-TYPE CYTOCHROME SUBUNIT-RELATED"/>
    <property type="match status" value="1"/>
</dbReference>
<evidence type="ECO:0000256" key="7">
    <source>
        <dbReference type="SAM" id="Phobius"/>
    </source>
</evidence>
<keyword evidence="6 7" id="KW-0472">Membrane</keyword>
<dbReference type="Gene3D" id="1.20.1630.10">
    <property type="entry name" value="Formate dehydrogenase/DMSO reductase domain"/>
    <property type="match status" value="1"/>
</dbReference>
<feature type="transmembrane region" description="Helical" evidence="7">
    <location>
        <begin position="28"/>
        <end position="49"/>
    </location>
</feature>
<feature type="transmembrane region" description="Helical" evidence="7">
    <location>
        <begin position="69"/>
        <end position="95"/>
    </location>
</feature>
<evidence type="ECO:0000256" key="5">
    <source>
        <dbReference type="ARBA" id="ARBA00022989"/>
    </source>
</evidence>
<evidence type="ECO:0000256" key="3">
    <source>
        <dbReference type="ARBA" id="ARBA00022475"/>
    </source>
</evidence>
<comment type="subcellular location">
    <subcellularLocation>
        <location evidence="1">Cell membrane</location>
        <topology evidence="1">Multi-pass membrane protein</topology>
    </subcellularLocation>
</comment>
<dbReference type="InterPro" id="IPR051817">
    <property type="entry name" value="FDH_cytochrome_b556_subunit"/>
</dbReference>
<dbReference type="Pfam" id="PF03916">
    <property type="entry name" value="NrfD"/>
    <property type="match status" value="1"/>
</dbReference>
<feature type="transmembrane region" description="Helical" evidence="7">
    <location>
        <begin position="371"/>
        <end position="389"/>
    </location>
</feature>
<organism evidence="8 9">
    <name type="scientific">candidate division CSSED10-310 bacterium</name>
    <dbReference type="NCBI Taxonomy" id="2855610"/>
    <lineage>
        <taxon>Bacteria</taxon>
        <taxon>Bacteria division CSSED10-310</taxon>
    </lineage>
</organism>